<name>A0ABT4URE1_9PSEU</name>
<evidence type="ECO:0000259" key="1">
    <source>
        <dbReference type="SMART" id="SM00943"/>
    </source>
</evidence>
<dbReference type="Proteomes" id="UP001210380">
    <property type="component" value="Unassembled WGS sequence"/>
</dbReference>
<keyword evidence="3" id="KW-1185">Reference proteome</keyword>
<dbReference type="CDD" id="cd04859">
    <property type="entry name" value="Prim_Pol"/>
    <property type="match status" value="1"/>
</dbReference>
<organism evidence="2 3">
    <name type="scientific">Saccharopolyspora oryzae</name>
    <dbReference type="NCBI Taxonomy" id="2997343"/>
    <lineage>
        <taxon>Bacteria</taxon>
        <taxon>Bacillati</taxon>
        <taxon>Actinomycetota</taxon>
        <taxon>Actinomycetes</taxon>
        <taxon>Pseudonocardiales</taxon>
        <taxon>Pseudonocardiaceae</taxon>
        <taxon>Saccharopolyspora</taxon>
    </lineage>
</organism>
<dbReference type="Pfam" id="PF09250">
    <property type="entry name" value="Prim-Pol"/>
    <property type="match status" value="1"/>
</dbReference>
<protein>
    <submittedName>
        <fullName evidence="2">Bifunctional DNA primase/polymerase</fullName>
    </submittedName>
</protein>
<gene>
    <name evidence="2" type="ORF">OU415_02480</name>
</gene>
<reference evidence="2 3" key="1">
    <citation type="submission" date="2022-11" db="EMBL/GenBank/DDBJ databases">
        <title>Draft genome sequence of Saccharopolyspora sp. WRP15-2 isolated from rhizosphere soils of wild rice in Thailand.</title>
        <authorList>
            <person name="Duangmal K."/>
            <person name="Kammanee S."/>
            <person name="Muangham S."/>
        </authorList>
    </citation>
    <scope>NUCLEOTIDE SEQUENCE [LARGE SCALE GENOMIC DNA]</scope>
    <source>
        <strain evidence="2 3">WRP15-2</strain>
    </source>
</reference>
<dbReference type="SUPFAM" id="SSF56747">
    <property type="entry name" value="Prim-pol domain"/>
    <property type="match status" value="1"/>
</dbReference>
<dbReference type="SMART" id="SM00943">
    <property type="entry name" value="Prim-Pol"/>
    <property type="match status" value="1"/>
</dbReference>
<evidence type="ECO:0000313" key="3">
    <source>
        <dbReference type="Proteomes" id="UP001210380"/>
    </source>
</evidence>
<sequence>MQPKTFSTCADCGEIMQIYQINQAVHPCCTEPRDYISEAIRLMQEAAWSGDTAAVDRHAAFIEEIDAQPPRLLEAALKYATDYGWPVFPIAPGSKVPGISKRAGGNGFEDATTDPATIRAWWGRNSNFNIGIPTGIAFDVIDVDCAAKGAGIWAWSEFRESGYHPDIHGETTTPSGGFHVFVEPTGDGNLGKFLPGVDFRGRGGYIVAPPSVRYDCDGLRYRWAIKPSPVLLSQTQQRKAAA</sequence>
<dbReference type="EMBL" id="JAQGLA010000002">
    <property type="protein sequence ID" value="MDA3624284.1"/>
    <property type="molecule type" value="Genomic_DNA"/>
</dbReference>
<proteinExistence type="predicted"/>
<feature type="domain" description="DNA primase/polymerase bifunctional N-terminal" evidence="1">
    <location>
        <begin position="76"/>
        <end position="232"/>
    </location>
</feature>
<dbReference type="RefSeq" id="WP_270946847.1">
    <property type="nucleotide sequence ID" value="NZ_JAQGLA010000002.1"/>
</dbReference>
<evidence type="ECO:0000313" key="2">
    <source>
        <dbReference type="EMBL" id="MDA3624284.1"/>
    </source>
</evidence>
<dbReference type="InterPro" id="IPR015330">
    <property type="entry name" value="DNA_primase/pol_bifunc_N"/>
</dbReference>
<accession>A0ABT4URE1</accession>
<comment type="caution">
    <text evidence="2">The sequence shown here is derived from an EMBL/GenBank/DDBJ whole genome shotgun (WGS) entry which is preliminary data.</text>
</comment>